<reference evidence="2 3" key="1">
    <citation type="submission" date="2022-10" db="EMBL/GenBank/DDBJ databases">
        <title>Draft genome assembly of moderately radiation resistant bacterium Metabacillus halosaccharovorans.</title>
        <authorList>
            <person name="Pal S."/>
            <person name="Gopinathan A."/>
        </authorList>
    </citation>
    <scope>NUCLEOTIDE SEQUENCE [LARGE SCALE GENOMIC DNA]</scope>
    <source>
        <strain evidence="2 3">VITHBRA001</strain>
    </source>
</reference>
<feature type="transmembrane region" description="Helical" evidence="1">
    <location>
        <begin position="9"/>
        <end position="32"/>
    </location>
</feature>
<dbReference type="RefSeq" id="WP_264144656.1">
    <property type="nucleotide sequence ID" value="NZ_JAOYEY010000051.1"/>
</dbReference>
<feature type="transmembrane region" description="Helical" evidence="1">
    <location>
        <begin position="93"/>
        <end position="123"/>
    </location>
</feature>
<proteinExistence type="predicted"/>
<feature type="transmembrane region" description="Helical" evidence="1">
    <location>
        <begin position="52"/>
        <end position="81"/>
    </location>
</feature>
<keyword evidence="1" id="KW-0812">Transmembrane</keyword>
<evidence type="ECO:0000313" key="2">
    <source>
        <dbReference type="EMBL" id="MCV9888587.1"/>
    </source>
</evidence>
<keyword evidence="1" id="KW-0472">Membrane</keyword>
<gene>
    <name evidence="2" type="ORF">OIH86_23325</name>
</gene>
<evidence type="ECO:0000313" key="3">
    <source>
        <dbReference type="Proteomes" id="UP001526147"/>
    </source>
</evidence>
<keyword evidence="3" id="KW-1185">Reference proteome</keyword>
<accession>A0ABT3DNJ1</accession>
<evidence type="ECO:0000256" key="1">
    <source>
        <dbReference type="SAM" id="Phobius"/>
    </source>
</evidence>
<keyword evidence="1" id="KW-1133">Transmembrane helix</keyword>
<protein>
    <recommendedName>
        <fullName evidence="4">DUF4064 domain-containing protein</fullName>
    </recommendedName>
</protein>
<organism evidence="2 3">
    <name type="scientific">Metabacillus halosaccharovorans</name>
    <dbReference type="NCBI Taxonomy" id="930124"/>
    <lineage>
        <taxon>Bacteria</taxon>
        <taxon>Bacillati</taxon>
        <taxon>Bacillota</taxon>
        <taxon>Bacilli</taxon>
        <taxon>Bacillales</taxon>
        <taxon>Bacillaceae</taxon>
        <taxon>Metabacillus</taxon>
    </lineage>
</organism>
<comment type="caution">
    <text evidence="2">The sequence shown here is derived from an EMBL/GenBank/DDBJ whole genome shotgun (WGS) entry which is preliminary data.</text>
</comment>
<dbReference type="Proteomes" id="UP001526147">
    <property type="component" value="Unassembled WGS sequence"/>
</dbReference>
<name>A0ABT3DNJ1_9BACI</name>
<dbReference type="EMBL" id="JAOYEY010000051">
    <property type="protein sequence ID" value="MCV9888587.1"/>
    <property type="molecule type" value="Genomic_DNA"/>
</dbReference>
<evidence type="ECO:0008006" key="4">
    <source>
        <dbReference type="Google" id="ProtNLM"/>
    </source>
</evidence>
<sequence>MNRKLERKLIIIGSIWQMTTGLLTIFVYASFIKNEGLNASFDTLAKLEAAQSIFGSLYIFSVSFGMLFVLLGVINFILARGLKDDKAETKKPVWFIVIGLASYFVMDILASLLFLSGGILAFAKNKSIVKMENYHLQNQ</sequence>